<dbReference type="AlphaFoldDB" id="A0A2T3KMN2"/>
<name>A0A2T3KMN2_9GAMM</name>
<evidence type="ECO:0000256" key="1">
    <source>
        <dbReference type="SAM" id="SignalP"/>
    </source>
</evidence>
<accession>A0A2T3KMN2</accession>
<reference evidence="2 3" key="1">
    <citation type="submission" date="2018-01" db="EMBL/GenBank/DDBJ databases">
        <title>Whole genome sequencing of Histamine producing bacteria.</title>
        <authorList>
            <person name="Butler K."/>
        </authorList>
    </citation>
    <scope>NUCLEOTIDE SEQUENCE [LARGE SCALE GENOMIC DNA]</scope>
    <source>
        <strain evidence="2 3">FS-7.2</strain>
    </source>
</reference>
<gene>
    <name evidence="2" type="ORF">C9J27_03160</name>
</gene>
<feature type="signal peptide" evidence="1">
    <location>
        <begin position="1"/>
        <end position="25"/>
    </location>
</feature>
<evidence type="ECO:0000313" key="2">
    <source>
        <dbReference type="EMBL" id="PSV01042.1"/>
    </source>
</evidence>
<protein>
    <submittedName>
        <fullName evidence="2">Uncharacterized protein</fullName>
    </submittedName>
</protein>
<feature type="chain" id="PRO_5015501150" evidence="1">
    <location>
        <begin position="26"/>
        <end position="136"/>
    </location>
</feature>
<sequence length="136" mass="14912">MFKFLTIGSIFSIMSLMCFSASVFSAPLDLRVNSHSVCRDNISIVTEVRGNNELDSDYLALTLRSKGVTTFLSPLDLSLYDARGKSFSDQVSLICDSNGGDNCVTSPSTEIKFDKIAGNGCFKYVISATKRLTKER</sequence>
<dbReference type="EMBL" id="PYNF01000002">
    <property type="protein sequence ID" value="PSV01042.1"/>
    <property type="molecule type" value="Genomic_DNA"/>
</dbReference>
<dbReference type="Proteomes" id="UP000241426">
    <property type="component" value="Unassembled WGS sequence"/>
</dbReference>
<evidence type="ECO:0000313" key="3">
    <source>
        <dbReference type="Proteomes" id="UP000241426"/>
    </source>
</evidence>
<organism evidence="2 3">
    <name type="scientific">Photobacterium kishitanii</name>
    <dbReference type="NCBI Taxonomy" id="318456"/>
    <lineage>
        <taxon>Bacteria</taxon>
        <taxon>Pseudomonadati</taxon>
        <taxon>Pseudomonadota</taxon>
        <taxon>Gammaproteobacteria</taxon>
        <taxon>Vibrionales</taxon>
        <taxon>Vibrionaceae</taxon>
        <taxon>Photobacterium</taxon>
    </lineage>
</organism>
<comment type="caution">
    <text evidence="2">The sequence shown here is derived from an EMBL/GenBank/DDBJ whole genome shotgun (WGS) entry which is preliminary data.</text>
</comment>
<proteinExistence type="predicted"/>
<keyword evidence="1" id="KW-0732">Signal</keyword>